<proteinExistence type="inferred from homology"/>
<dbReference type="Proteomes" id="UP001162164">
    <property type="component" value="Unassembled WGS sequence"/>
</dbReference>
<dbReference type="PANTHER" id="PTHR45640">
    <property type="entry name" value="HEAT SHOCK PROTEIN HSP-12.2-RELATED"/>
    <property type="match status" value="1"/>
</dbReference>
<organism evidence="4 5">
    <name type="scientific">Molorchus minor</name>
    <dbReference type="NCBI Taxonomy" id="1323400"/>
    <lineage>
        <taxon>Eukaryota</taxon>
        <taxon>Metazoa</taxon>
        <taxon>Ecdysozoa</taxon>
        <taxon>Arthropoda</taxon>
        <taxon>Hexapoda</taxon>
        <taxon>Insecta</taxon>
        <taxon>Pterygota</taxon>
        <taxon>Neoptera</taxon>
        <taxon>Endopterygota</taxon>
        <taxon>Coleoptera</taxon>
        <taxon>Polyphaga</taxon>
        <taxon>Cucujiformia</taxon>
        <taxon>Chrysomeloidea</taxon>
        <taxon>Cerambycidae</taxon>
        <taxon>Lamiinae</taxon>
        <taxon>Monochamini</taxon>
        <taxon>Molorchus</taxon>
    </lineage>
</organism>
<protein>
    <recommendedName>
        <fullName evidence="3">SHSP domain-containing protein</fullName>
    </recommendedName>
</protein>
<dbReference type="EMBL" id="JAPWTJ010000169">
    <property type="protein sequence ID" value="KAJ8981723.1"/>
    <property type="molecule type" value="Genomic_DNA"/>
</dbReference>
<dbReference type="InterPro" id="IPR001436">
    <property type="entry name" value="Alpha-crystallin/sHSP_animal"/>
</dbReference>
<reference evidence="4" key="1">
    <citation type="journal article" date="2023" name="Insect Mol. Biol.">
        <title>Genome sequencing provides insights into the evolution of gene families encoding plant cell wall-degrading enzymes in longhorned beetles.</title>
        <authorList>
            <person name="Shin N.R."/>
            <person name="Okamura Y."/>
            <person name="Kirsch R."/>
            <person name="Pauchet Y."/>
        </authorList>
    </citation>
    <scope>NUCLEOTIDE SEQUENCE</scope>
    <source>
        <strain evidence="4">MMC_N1</strain>
    </source>
</reference>
<sequence length="145" mass="16582">MSDTVLLVQEVGPFAEDQAFEQIRQILHDEGVEWPDSVNIKGNQNLFEENQATDFVFPVMDNLFFHQDRFEILIDARGFRPEDIKCTMTQSILEVVGQRVENVSNACRSMSLARTYQFPQPVIPEEGTCCFSSEGILSITAPWYK</sequence>
<dbReference type="CDD" id="cd06526">
    <property type="entry name" value="metazoan_ACD"/>
    <property type="match status" value="1"/>
</dbReference>
<comment type="similarity">
    <text evidence="1 2">Belongs to the small heat shock protein (HSP20) family.</text>
</comment>
<dbReference type="Gene3D" id="2.60.40.790">
    <property type="match status" value="1"/>
</dbReference>
<name>A0ABQ9JTV0_9CUCU</name>
<evidence type="ECO:0000313" key="4">
    <source>
        <dbReference type="EMBL" id="KAJ8981723.1"/>
    </source>
</evidence>
<keyword evidence="5" id="KW-1185">Reference proteome</keyword>
<dbReference type="InterPro" id="IPR002068">
    <property type="entry name" value="A-crystallin/Hsp20_dom"/>
</dbReference>
<dbReference type="PROSITE" id="PS01031">
    <property type="entry name" value="SHSP"/>
    <property type="match status" value="1"/>
</dbReference>
<evidence type="ECO:0000256" key="2">
    <source>
        <dbReference type="RuleBase" id="RU003616"/>
    </source>
</evidence>
<evidence type="ECO:0000256" key="1">
    <source>
        <dbReference type="PROSITE-ProRule" id="PRU00285"/>
    </source>
</evidence>
<evidence type="ECO:0000259" key="3">
    <source>
        <dbReference type="PROSITE" id="PS01031"/>
    </source>
</evidence>
<feature type="domain" description="SHSP" evidence="3">
    <location>
        <begin position="50"/>
        <end position="145"/>
    </location>
</feature>
<dbReference type="SUPFAM" id="SSF49764">
    <property type="entry name" value="HSP20-like chaperones"/>
    <property type="match status" value="1"/>
</dbReference>
<accession>A0ABQ9JTV0</accession>
<dbReference type="Pfam" id="PF00011">
    <property type="entry name" value="HSP20"/>
    <property type="match status" value="1"/>
</dbReference>
<gene>
    <name evidence="4" type="ORF">NQ317_003788</name>
</gene>
<dbReference type="InterPro" id="IPR008978">
    <property type="entry name" value="HSP20-like_chaperone"/>
</dbReference>
<comment type="caution">
    <text evidence="4">The sequence shown here is derived from an EMBL/GenBank/DDBJ whole genome shotgun (WGS) entry which is preliminary data.</text>
</comment>
<dbReference type="PANTHER" id="PTHR45640:SF34">
    <property type="entry name" value="PROTEIN LETHAL(2)ESSENTIAL FOR LIFE"/>
    <property type="match status" value="1"/>
</dbReference>
<evidence type="ECO:0000313" key="5">
    <source>
        <dbReference type="Proteomes" id="UP001162164"/>
    </source>
</evidence>